<sequence>MAIQKQICALAEAARKCLADLKAVQTGEFDMIRWMRYMSFESKITEVERALESYNTKLQEAENARRVFETKQLELEEIARQFLPEANAAQPAAAAVQKVK</sequence>
<proteinExistence type="predicted"/>
<feature type="coiled-coil region" evidence="1">
    <location>
        <begin position="37"/>
        <end position="81"/>
    </location>
</feature>
<reference evidence="2" key="1">
    <citation type="submission" date="2020-02" db="EMBL/GenBank/DDBJ databases">
        <authorList>
            <person name="Meier V. D."/>
        </authorList>
    </citation>
    <scope>NUCLEOTIDE SEQUENCE</scope>
    <source>
        <strain evidence="2">AVDCRST_MAG56</strain>
    </source>
</reference>
<accession>A0A6J4HCT9</accession>
<evidence type="ECO:0000256" key="1">
    <source>
        <dbReference type="SAM" id="Coils"/>
    </source>
</evidence>
<organism evidence="2">
    <name type="scientific">uncultured Cytophagales bacterium</name>
    <dbReference type="NCBI Taxonomy" id="158755"/>
    <lineage>
        <taxon>Bacteria</taxon>
        <taxon>Pseudomonadati</taxon>
        <taxon>Bacteroidota</taxon>
        <taxon>Sphingobacteriia</taxon>
        <taxon>Sphingobacteriales</taxon>
        <taxon>environmental samples</taxon>
    </lineage>
</organism>
<dbReference type="EMBL" id="CADCTQ010000040">
    <property type="protein sequence ID" value="CAA9221101.1"/>
    <property type="molecule type" value="Genomic_DNA"/>
</dbReference>
<dbReference type="AlphaFoldDB" id="A0A6J4HCT9"/>
<name>A0A6J4HCT9_9SPHI</name>
<keyword evidence="1" id="KW-0175">Coiled coil</keyword>
<gene>
    <name evidence="2" type="ORF">AVDCRST_MAG56-403</name>
</gene>
<evidence type="ECO:0000313" key="2">
    <source>
        <dbReference type="EMBL" id="CAA9221101.1"/>
    </source>
</evidence>
<protein>
    <submittedName>
        <fullName evidence="2">Uncharacterized protein</fullName>
    </submittedName>
</protein>